<evidence type="ECO:0000313" key="2">
    <source>
        <dbReference type="EMBL" id="VDP73411.1"/>
    </source>
</evidence>
<feature type="region of interest" description="Disordered" evidence="1">
    <location>
        <begin position="1"/>
        <end position="32"/>
    </location>
</feature>
<evidence type="ECO:0000313" key="3">
    <source>
        <dbReference type="Proteomes" id="UP000279833"/>
    </source>
</evidence>
<feature type="compositionally biased region" description="Basic and acidic residues" evidence="1">
    <location>
        <begin position="18"/>
        <end position="27"/>
    </location>
</feature>
<accession>A0A183L0F4</accession>
<keyword evidence="3" id="KW-1185">Reference proteome</keyword>
<proteinExistence type="predicted"/>
<protein>
    <submittedName>
        <fullName evidence="4">Transposase</fullName>
    </submittedName>
</protein>
<organism evidence="4">
    <name type="scientific">Schistosoma curassoni</name>
    <dbReference type="NCBI Taxonomy" id="6186"/>
    <lineage>
        <taxon>Eukaryota</taxon>
        <taxon>Metazoa</taxon>
        <taxon>Spiralia</taxon>
        <taxon>Lophotrochozoa</taxon>
        <taxon>Platyhelminthes</taxon>
        <taxon>Trematoda</taxon>
        <taxon>Digenea</taxon>
        <taxon>Strigeidida</taxon>
        <taxon>Schistosomatoidea</taxon>
        <taxon>Schistosomatidae</taxon>
        <taxon>Schistosoma</taxon>
    </lineage>
</organism>
<reference evidence="4" key="1">
    <citation type="submission" date="2016-06" db="UniProtKB">
        <authorList>
            <consortium name="WormBaseParasite"/>
        </authorList>
    </citation>
    <scope>IDENTIFICATION</scope>
</reference>
<evidence type="ECO:0000256" key="1">
    <source>
        <dbReference type="SAM" id="MobiDB-lite"/>
    </source>
</evidence>
<dbReference type="STRING" id="6186.A0A183L0F4"/>
<dbReference type="WBParaSite" id="SCUD_0002080501-mRNA-1">
    <property type="protein sequence ID" value="SCUD_0002080501-mRNA-1"/>
    <property type="gene ID" value="SCUD_0002080501"/>
</dbReference>
<dbReference type="EMBL" id="UZAK01045072">
    <property type="protein sequence ID" value="VDP73411.1"/>
    <property type="molecule type" value="Genomic_DNA"/>
</dbReference>
<sequence>MESNQQYNSNRQIAQRSYSERSPENIKHPLPHRITDDIITGIVL</sequence>
<dbReference type="Proteomes" id="UP000279833">
    <property type="component" value="Unassembled WGS sequence"/>
</dbReference>
<name>A0A183L0F4_9TREM</name>
<evidence type="ECO:0000313" key="4">
    <source>
        <dbReference type="WBParaSite" id="SCUD_0002080501-mRNA-1"/>
    </source>
</evidence>
<gene>
    <name evidence="2" type="ORF">SCUD_LOCUS20802</name>
</gene>
<feature type="compositionally biased region" description="Polar residues" evidence="1">
    <location>
        <begin position="1"/>
        <end position="17"/>
    </location>
</feature>
<reference evidence="2 3" key="2">
    <citation type="submission" date="2018-11" db="EMBL/GenBank/DDBJ databases">
        <authorList>
            <consortium name="Pathogen Informatics"/>
        </authorList>
    </citation>
    <scope>NUCLEOTIDE SEQUENCE [LARGE SCALE GENOMIC DNA]</scope>
    <source>
        <strain evidence="2">Dakar</strain>
        <strain evidence="3">Dakar, Senegal</strain>
    </source>
</reference>
<dbReference type="AlphaFoldDB" id="A0A183L0F4"/>